<comment type="similarity">
    <text evidence="2">Belongs to the DsbD family.</text>
</comment>
<feature type="transmembrane region" description="Helical" evidence="7">
    <location>
        <begin position="135"/>
        <end position="163"/>
    </location>
</feature>
<keyword evidence="4" id="KW-0201">Cytochrome c-type biogenesis</keyword>
<evidence type="ECO:0000256" key="5">
    <source>
        <dbReference type="ARBA" id="ARBA00022989"/>
    </source>
</evidence>
<name>A0A2A4Z2B8_9PROT</name>
<feature type="transmembrane region" description="Helical" evidence="7">
    <location>
        <begin position="169"/>
        <end position="194"/>
    </location>
</feature>
<evidence type="ECO:0000256" key="3">
    <source>
        <dbReference type="ARBA" id="ARBA00022692"/>
    </source>
</evidence>
<feature type="transmembrane region" description="Helical" evidence="7">
    <location>
        <begin position="63"/>
        <end position="85"/>
    </location>
</feature>
<evidence type="ECO:0000256" key="1">
    <source>
        <dbReference type="ARBA" id="ARBA00004141"/>
    </source>
</evidence>
<feature type="transmembrane region" description="Helical" evidence="7">
    <location>
        <begin position="214"/>
        <end position="239"/>
    </location>
</feature>
<comment type="caution">
    <text evidence="9">The sequence shown here is derived from an EMBL/GenBank/DDBJ whole genome shotgun (WGS) entry which is preliminary data.</text>
</comment>
<evidence type="ECO:0000256" key="2">
    <source>
        <dbReference type="ARBA" id="ARBA00006143"/>
    </source>
</evidence>
<accession>A0A2A4Z2B8</accession>
<comment type="subcellular location">
    <subcellularLocation>
        <location evidence="1">Membrane</location>
        <topology evidence="1">Multi-pass membrane protein</topology>
    </subcellularLocation>
</comment>
<keyword evidence="5 7" id="KW-1133">Transmembrane helix</keyword>
<reference key="1">
    <citation type="submission" date="2017-08" db="EMBL/GenBank/DDBJ databases">
        <title>A dynamic microbial community with high functional redundancy inhabits the cold, oxic subseafloor aquifer.</title>
        <authorList>
            <person name="Tully B.J."/>
            <person name="Wheat C.G."/>
            <person name="Glazer B.T."/>
            <person name="Huber J.A."/>
        </authorList>
    </citation>
    <scope>NUCLEOTIDE SEQUENCE [LARGE SCALE GENOMIC DNA]</scope>
</reference>
<feature type="transmembrane region" description="Helical" evidence="7">
    <location>
        <begin position="91"/>
        <end position="114"/>
    </location>
</feature>
<evidence type="ECO:0000256" key="4">
    <source>
        <dbReference type="ARBA" id="ARBA00022748"/>
    </source>
</evidence>
<evidence type="ECO:0000256" key="6">
    <source>
        <dbReference type="ARBA" id="ARBA00023136"/>
    </source>
</evidence>
<dbReference type="InterPro" id="IPR003834">
    <property type="entry name" value="Cyt_c_assmbl_TM_dom"/>
</dbReference>
<sequence length="249" mass="27237">MLTVSYFSAFFAGLISFLSPCVLPLIPPYLCFLAGKSLNDLTTDLEADTAQSNKLLKQLTWRALAFVFGFSTVFILLGATATILGQVVQDYFLILSQVAGVVIIIMGVHFLGIVRIPFLNFEKRYHGGDKPRGFLGSYVIGLAFAFGWTPCVGPILATILAIASQEQSAFTGMALLGTYSAGLGIPFMLAALFLKPFLGFMQRFRKHMGTVEKVMGVFLILAGIMFLTGYMSTLSYWLLETFPVFNDIG</sequence>
<feature type="domain" description="Cytochrome C biogenesis protein transmembrane" evidence="8">
    <location>
        <begin position="7"/>
        <end position="227"/>
    </location>
</feature>
<dbReference type="GO" id="GO:0017004">
    <property type="term" value="P:cytochrome complex assembly"/>
    <property type="evidence" value="ECO:0007669"/>
    <property type="project" value="UniProtKB-KW"/>
</dbReference>
<evidence type="ECO:0000256" key="7">
    <source>
        <dbReference type="SAM" id="Phobius"/>
    </source>
</evidence>
<dbReference type="AlphaFoldDB" id="A0A2A4Z2B8"/>
<organism evidence="9">
    <name type="scientific">OCS116 cluster bacterium</name>
    <dbReference type="NCBI Taxonomy" id="2030921"/>
    <lineage>
        <taxon>Bacteria</taxon>
        <taxon>Pseudomonadati</taxon>
        <taxon>Pseudomonadota</taxon>
        <taxon>Alphaproteobacteria</taxon>
        <taxon>OCS116 cluster</taxon>
    </lineage>
</organism>
<dbReference type="Pfam" id="PF02683">
    <property type="entry name" value="DsbD_TM"/>
    <property type="match status" value="1"/>
</dbReference>
<evidence type="ECO:0000259" key="8">
    <source>
        <dbReference type="Pfam" id="PF02683"/>
    </source>
</evidence>
<dbReference type="InterPro" id="IPR051790">
    <property type="entry name" value="Cytochrome_c-biogenesis_DsbD"/>
</dbReference>
<keyword evidence="3 7" id="KW-0812">Transmembrane</keyword>
<dbReference type="PANTHER" id="PTHR31272:SF4">
    <property type="entry name" value="CYTOCHROME C-TYPE BIOGENESIS PROTEIN HI_1454-RELATED"/>
    <property type="match status" value="1"/>
</dbReference>
<dbReference type="PANTHER" id="PTHR31272">
    <property type="entry name" value="CYTOCHROME C-TYPE BIOGENESIS PROTEIN HI_1454-RELATED"/>
    <property type="match status" value="1"/>
</dbReference>
<keyword evidence="6 7" id="KW-0472">Membrane</keyword>
<evidence type="ECO:0000313" key="9">
    <source>
        <dbReference type="EMBL" id="PCJ01031.1"/>
    </source>
</evidence>
<reference evidence="9" key="2">
    <citation type="journal article" date="2018" name="ISME J.">
        <title>A dynamic microbial community with high functional redundancy inhabits the cold, oxic subseafloor aquifer.</title>
        <authorList>
            <person name="Tully B.J."/>
            <person name="Wheat C.G."/>
            <person name="Glazer B.T."/>
            <person name="Huber J.A."/>
        </authorList>
    </citation>
    <scope>NUCLEOTIDE SEQUENCE</scope>
    <source>
        <strain evidence="9">NORP83</strain>
    </source>
</reference>
<gene>
    <name evidence="9" type="ORF">COB13_08715</name>
</gene>
<feature type="transmembrane region" description="Helical" evidence="7">
    <location>
        <begin position="6"/>
        <end position="26"/>
    </location>
</feature>
<dbReference type="EMBL" id="NVUS01000009">
    <property type="protein sequence ID" value="PCJ01031.1"/>
    <property type="molecule type" value="Genomic_DNA"/>
</dbReference>
<dbReference type="GO" id="GO:0016020">
    <property type="term" value="C:membrane"/>
    <property type="evidence" value="ECO:0007669"/>
    <property type="project" value="UniProtKB-SubCell"/>
</dbReference>
<proteinExistence type="inferred from homology"/>
<protein>
    <submittedName>
        <fullName evidence="9">Cytochrome C biogenesis protein</fullName>
    </submittedName>
</protein>